<name>A0AAD4SKJ5_9MAGN</name>
<dbReference type="PANTHER" id="PTHR24121">
    <property type="entry name" value="NO MECHANORECEPTOR POTENTIAL C, ISOFORM D-RELATED"/>
    <property type="match status" value="1"/>
</dbReference>
<dbReference type="InterPro" id="IPR036770">
    <property type="entry name" value="Ankyrin_rpt-contain_sf"/>
</dbReference>
<dbReference type="EMBL" id="JAJJMB010009862">
    <property type="protein sequence ID" value="KAI3911940.1"/>
    <property type="molecule type" value="Genomic_DNA"/>
</dbReference>
<dbReference type="Gene3D" id="1.25.40.20">
    <property type="entry name" value="Ankyrin repeat-containing domain"/>
    <property type="match status" value="1"/>
</dbReference>
<dbReference type="SMART" id="SM00248">
    <property type="entry name" value="ANK"/>
    <property type="match status" value="3"/>
</dbReference>
<dbReference type="InterPro" id="IPR002110">
    <property type="entry name" value="Ankyrin_rpt"/>
</dbReference>
<sequence length="202" mass="22236">MSNTAPSNRYVEVMRAALRGEWNDIKRVYNLPPCNNIDIEDDNSNIILLNPLTGDTILHMCAQCGQTDIMEQMLKIIPASKRLLSVSNKKGNTVLHEAARTGIVKMAMLIIEKELDGGGDQLLVSVPNLNGETPIYWAAMYGHKDMLLFLNTTASSRGITSTSTSMVSPLTIRTSDHSTILHAAVLVESYGNKLYSLCNRLV</sequence>
<dbReference type="Pfam" id="PF00023">
    <property type="entry name" value="Ank"/>
    <property type="match status" value="1"/>
</dbReference>
<comment type="caution">
    <text evidence="1">The sequence shown here is derived from an EMBL/GenBank/DDBJ whole genome shotgun (WGS) entry which is preliminary data.</text>
</comment>
<protein>
    <submittedName>
        <fullName evidence="1">Uncharacterized protein</fullName>
    </submittedName>
</protein>
<evidence type="ECO:0000313" key="2">
    <source>
        <dbReference type="Proteomes" id="UP001202328"/>
    </source>
</evidence>
<proteinExistence type="predicted"/>
<reference evidence="1" key="1">
    <citation type="submission" date="2022-04" db="EMBL/GenBank/DDBJ databases">
        <title>A functionally conserved STORR gene fusion in Papaver species that diverged 16.8 million years ago.</title>
        <authorList>
            <person name="Catania T."/>
        </authorList>
    </citation>
    <scope>NUCLEOTIDE SEQUENCE</scope>
    <source>
        <strain evidence="1">S-188037</strain>
    </source>
</reference>
<gene>
    <name evidence="1" type="ORF">MKW98_010884</name>
</gene>
<keyword evidence="2" id="KW-1185">Reference proteome</keyword>
<dbReference type="Proteomes" id="UP001202328">
    <property type="component" value="Unassembled WGS sequence"/>
</dbReference>
<dbReference type="Pfam" id="PF12796">
    <property type="entry name" value="Ank_2"/>
    <property type="match status" value="1"/>
</dbReference>
<dbReference type="AlphaFoldDB" id="A0AAD4SKJ5"/>
<organism evidence="1 2">
    <name type="scientific">Papaver atlanticum</name>
    <dbReference type="NCBI Taxonomy" id="357466"/>
    <lineage>
        <taxon>Eukaryota</taxon>
        <taxon>Viridiplantae</taxon>
        <taxon>Streptophyta</taxon>
        <taxon>Embryophyta</taxon>
        <taxon>Tracheophyta</taxon>
        <taxon>Spermatophyta</taxon>
        <taxon>Magnoliopsida</taxon>
        <taxon>Ranunculales</taxon>
        <taxon>Papaveraceae</taxon>
        <taxon>Papaveroideae</taxon>
        <taxon>Papaver</taxon>
    </lineage>
</organism>
<dbReference type="SUPFAM" id="SSF48403">
    <property type="entry name" value="Ankyrin repeat"/>
    <property type="match status" value="1"/>
</dbReference>
<evidence type="ECO:0000313" key="1">
    <source>
        <dbReference type="EMBL" id="KAI3911940.1"/>
    </source>
</evidence>
<accession>A0AAD4SKJ5</accession>
<dbReference type="PANTHER" id="PTHR24121:SF21">
    <property type="entry name" value="ANKYRIN REPEAT FAMILY PROTEIN"/>
    <property type="match status" value="1"/>
</dbReference>